<sequence length="130" mass="14185">MITSFGHLHDPARRYRPVTAHRHLALDVRTLFTDPYLKPEMRELTGRDDPVRANVLAQPGAIPYVIAQADAIAALVPAADPGLVDIAIGCAGGRHRSVVIADALAALLLERHGLGAEVFHRDIHRPVVRR</sequence>
<gene>
    <name evidence="2" type="ORF">EWH70_27615</name>
</gene>
<protein>
    <submittedName>
        <fullName evidence="2">ATPase</fullName>
    </submittedName>
</protein>
<evidence type="ECO:0000259" key="1">
    <source>
        <dbReference type="Pfam" id="PF22740"/>
    </source>
</evidence>
<feature type="domain" description="RapZ C-terminal" evidence="1">
    <location>
        <begin position="2"/>
        <end position="124"/>
    </location>
</feature>
<dbReference type="Pfam" id="PF22740">
    <property type="entry name" value="PapZ_C"/>
    <property type="match status" value="1"/>
</dbReference>
<evidence type="ECO:0000313" key="2">
    <source>
        <dbReference type="EMBL" id="RZQ60916.1"/>
    </source>
</evidence>
<keyword evidence="3" id="KW-1185">Reference proteome</keyword>
<reference evidence="2 3" key="1">
    <citation type="submission" date="2019-02" db="EMBL/GenBank/DDBJ databases">
        <title>Draft genome sequence of Amycolatopsis sp. 8-3EHSu isolated from roots of Suaeda maritima.</title>
        <authorList>
            <person name="Duangmal K."/>
            <person name="Chantavorakit T."/>
        </authorList>
    </citation>
    <scope>NUCLEOTIDE SEQUENCE [LARGE SCALE GENOMIC DNA]</scope>
    <source>
        <strain evidence="2 3">8-3EHSu</strain>
    </source>
</reference>
<dbReference type="EMBL" id="SFCC01000015">
    <property type="protein sequence ID" value="RZQ60916.1"/>
    <property type="molecule type" value="Genomic_DNA"/>
</dbReference>
<organism evidence="2 3">
    <name type="scientific">Amycolatopsis suaedae</name>
    <dbReference type="NCBI Taxonomy" id="2510978"/>
    <lineage>
        <taxon>Bacteria</taxon>
        <taxon>Bacillati</taxon>
        <taxon>Actinomycetota</taxon>
        <taxon>Actinomycetes</taxon>
        <taxon>Pseudonocardiales</taxon>
        <taxon>Pseudonocardiaceae</taxon>
        <taxon>Amycolatopsis</taxon>
    </lineage>
</organism>
<evidence type="ECO:0000313" key="3">
    <source>
        <dbReference type="Proteomes" id="UP000292003"/>
    </source>
</evidence>
<accession>A0A4Q7J2W2</accession>
<dbReference type="GO" id="GO:0005524">
    <property type="term" value="F:ATP binding"/>
    <property type="evidence" value="ECO:0007669"/>
    <property type="project" value="InterPro"/>
</dbReference>
<dbReference type="InterPro" id="IPR053931">
    <property type="entry name" value="RapZ_C"/>
</dbReference>
<dbReference type="OrthoDB" id="3217588at2"/>
<proteinExistence type="predicted"/>
<dbReference type="InterPro" id="IPR005337">
    <property type="entry name" value="RapZ-like"/>
</dbReference>
<dbReference type="PANTHER" id="PTHR30448:SF0">
    <property type="entry name" value="RNASE ADAPTER PROTEIN RAPZ"/>
    <property type="match status" value="1"/>
</dbReference>
<dbReference type="Proteomes" id="UP000292003">
    <property type="component" value="Unassembled WGS sequence"/>
</dbReference>
<comment type="caution">
    <text evidence="2">The sequence shown here is derived from an EMBL/GenBank/DDBJ whole genome shotgun (WGS) entry which is preliminary data.</text>
</comment>
<dbReference type="AlphaFoldDB" id="A0A4Q7J2W2"/>
<dbReference type="PANTHER" id="PTHR30448">
    <property type="entry name" value="RNASE ADAPTER PROTEIN RAPZ"/>
    <property type="match status" value="1"/>
</dbReference>
<name>A0A4Q7J2W2_9PSEU</name>